<dbReference type="Pfam" id="PF00117">
    <property type="entry name" value="GATase"/>
    <property type="match status" value="1"/>
</dbReference>
<dbReference type="InterPro" id="IPR006221">
    <property type="entry name" value="TrpG/PapA_dom"/>
</dbReference>
<dbReference type="SUPFAM" id="SSF52317">
    <property type="entry name" value="Class I glutamine amidotransferase-like"/>
    <property type="match status" value="1"/>
</dbReference>
<dbReference type="PRINTS" id="PR00096">
    <property type="entry name" value="GATASE"/>
</dbReference>
<feature type="domain" description="Glutamine amidotransferase" evidence="2">
    <location>
        <begin position="3"/>
        <end position="188"/>
    </location>
</feature>
<dbReference type="PANTHER" id="PTHR43418">
    <property type="entry name" value="MULTIFUNCTIONAL TRYPTOPHAN BIOSYNTHESIS PROTEIN-RELATED"/>
    <property type="match status" value="1"/>
</dbReference>
<name>A0A944CJM0_9BACI</name>
<accession>A0A944CJM0</accession>
<dbReference type="PRINTS" id="PR00099">
    <property type="entry name" value="CPSGATASE"/>
</dbReference>
<organism evidence="3 4">
    <name type="scientific">Mesobacillus boroniphilus</name>
    <dbReference type="NCBI Taxonomy" id="308892"/>
    <lineage>
        <taxon>Bacteria</taxon>
        <taxon>Bacillati</taxon>
        <taxon>Bacillota</taxon>
        <taxon>Bacilli</taxon>
        <taxon>Bacillales</taxon>
        <taxon>Bacillaceae</taxon>
        <taxon>Mesobacillus</taxon>
    </lineage>
</organism>
<keyword evidence="4" id="KW-1185">Reference proteome</keyword>
<dbReference type="NCBIfam" id="TIGR00566">
    <property type="entry name" value="trpG_papA"/>
    <property type="match status" value="1"/>
</dbReference>
<dbReference type="CDD" id="cd01743">
    <property type="entry name" value="GATase1_Anthranilate_Synthase"/>
    <property type="match status" value="1"/>
</dbReference>
<evidence type="ECO:0000313" key="3">
    <source>
        <dbReference type="EMBL" id="MBS8264495.1"/>
    </source>
</evidence>
<dbReference type="FunFam" id="3.40.50.880:FF:000003">
    <property type="entry name" value="Anthranilate synthase component II"/>
    <property type="match status" value="1"/>
</dbReference>
<dbReference type="Gene3D" id="3.40.50.880">
    <property type="match status" value="1"/>
</dbReference>
<dbReference type="RefSeq" id="WP_213367987.1">
    <property type="nucleotide sequence ID" value="NZ_QTKX01000001.1"/>
</dbReference>
<dbReference type="EMBL" id="QTKX01000001">
    <property type="protein sequence ID" value="MBS8264495.1"/>
    <property type="molecule type" value="Genomic_DNA"/>
</dbReference>
<dbReference type="InterPro" id="IPR029062">
    <property type="entry name" value="Class_I_gatase-like"/>
</dbReference>
<protein>
    <submittedName>
        <fullName evidence="3">Aminodeoxychorismate/anthranilate synthase component II</fullName>
    </submittedName>
</protein>
<proteinExistence type="predicted"/>
<keyword evidence="1" id="KW-0315">Glutamine amidotransferase</keyword>
<sequence>MILLIDNYDSFTYNLYQYLSELGAEVLTVRNDKVTIEEILEMEPEGIVLSPGPGRPEHAGICIEVVKQLAPSIPILGICLGHQAIGQAYGSSIIKAKKIRHGKESPLYHNGKSLMKNLEDKPEVMRYHSLVIDRTTLSEDFEVLAEAADDKEIMAIKHKTYQLYGLQFHPESIGTVSGKQILSNFLAEIRRETLAYEALS</sequence>
<dbReference type="PANTHER" id="PTHR43418:SF8">
    <property type="entry name" value="SYNTHASE COMPONENT II, PUTATIVE-RELATED"/>
    <property type="match status" value="1"/>
</dbReference>
<dbReference type="PRINTS" id="PR00097">
    <property type="entry name" value="ANTSNTHASEII"/>
</dbReference>
<gene>
    <name evidence="3" type="ORF">DYI25_08610</name>
</gene>
<dbReference type="InterPro" id="IPR017926">
    <property type="entry name" value="GATASE"/>
</dbReference>
<dbReference type="PROSITE" id="PS51273">
    <property type="entry name" value="GATASE_TYPE_1"/>
    <property type="match status" value="1"/>
</dbReference>
<dbReference type="GO" id="GO:0005829">
    <property type="term" value="C:cytosol"/>
    <property type="evidence" value="ECO:0007669"/>
    <property type="project" value="TreeGrafter"/>
</dbReference>
<dbReference type="GO" id="GO:0000162">
    <property type="term" value="P:L-tryptophan biosynthetic process"/>
    <property type="evidence" value="ECO:0007669"/>
    <property type="project" value="TreeGrafter"/>
</dbReference>
<dbReference type="AlphaFoldDB" id="A0A944CJM0"/>
<comment type="caution">
    <text evidence="3">The sequence shown here is derived from an EMBL/GenBank/DDBJ whole genome shotgun (WGS) entry which is preliminary data.</text>
</comment>
<evidence type="ECO:0000259" key="2">
    <source>
        <dbReference type="Pfam" id="PF00117"/>
    </source>
</evidence>
<dbReference type="InterPro" id="IPR050472">
    <property type="entry name" value="Anth_synth/Amidotransfase"/>
</dbReference>
<dbReference type="GO" id="GO:0004049">
    <property type="term" value="F:anthranilate synthase activity"/>
    <property type="evidence" value="ECO:0007669"/>
    <property type="project" value="TreeGrafter"/>
</dbReference>
<evidence type="ECO:0000313" key="4">
    <source>
        <dbReference type="Proteomes" id="UP000761411"/>
    </source>
</evidence>
<reference evidence="3 4" key="1">
    <citation type="journal article" date="2021" name="Microorganisms">
        <title>Bacterial Dimethylsulfoniopropionate Biosynthesis in the East China Sea.</title>
        <authorList>
            <person name="Liu J."/>
            <person name="Zhang Y."/>
            <person name="Liu J."/>
            <person name="Zhong H."/>
            <person name="Williams B.T."/>
            <person name="Zheng Y."/>
            <person name="Curson A.R.J."/>
            <person name="Sun C."/>
            <person name="Sun H."/>
            <person name="Song D."/>
            <person name="Wagner Mackenzie B."/>
            <person name="Bermejo Martinez A."/>
            <person name="Todd J.D."/>
            <person name="Zhang X.H."/>
        </authorList>
    </citation>
    <scope>NUCLEOTIDE SEQUENCE [LARGE SCALE GENOMIC DNA]</scope>
    <source>
        <strain evidence="3 4">ESS08</strain>
    </source>
</reference>
<dbReference type="Proteomes" id="UP000761411">
    <property type="component" value="Unassembled WGS sequence"/>
</dbReference>
<evidence type="ECO:0000256" key="1">
    <source>
        <dbReference type="ARBA" id="ARBA00022962"/>
    </source>
</evidence>